<keyword evidence="4" id="KW-0378">Hydrolase</keyword>
<protein>
    <submittedName>
        <fullName evidence="4">NUMOD4 motif-containing HNH endonuclease</fullName>
    </submittedName>
</protein>
<dbReference type="AlphaFoldDB" id="A0A921L9Z5"/>
<evidence type="ECO:0000259" key="2">
    <source>
        <dbReference type="Pfam" id="PF13392"/>
    </source>
</evidence>
<feature type="domain" description="DNA endonuclease I-HmuI-like NUMOD-like" evidence="3">
    <location>
        <begin position="136"/>
        <end position="173"/>
    </location>
</feature>
<dbReference type="InterPro" id="IPR044925">
    <property type="entry name" value="His-Me_finger_sf"/>
</dbReference>
<dbReference type="InterPro" id="IPR003615">
    <property type="entry name" value="HNH_nuc"/>
</dbReference>
<name>A0A921L9Z5_9LACO</name>
<feature type="domain" description="HNH nuclease" evidence="2">
    <location>
        <begin position="70"/>
        <end position="112"/>
    </location>
</feature>
<dbReference type="SUPFAM" id="SSF54060">
    <property type="entry name" value="His-Me finger endonucleases"/>
    <property type="match status" value="1"/>
</dbReference>
<keyword evidence="4" id="KW-0255">Endonuclease</keyword>
<keyword evidence="4" id="KW-0540">Nuclease</keyword>
<dbReference type="InterPro" id="IPR003647">
    <property type="entry name" value="Intron_nuc_1_rpt"/>
</dbReference>
<evidence type="ECO:0000313" key="4">
    <source>
        <dbReference type="EMBL" id="HJF87298.1"/>
    </source>
</evidence>
<dbReference type="InterPro" id="IPR054307">
    <property type="entry name" value="I-HmuI_NUMOD-like"/>
</dbReference>
<dbReference type="Pfam" id="PF22083">
    <property type="entry name" value="I-HmuI_NUMOD-like"/>
    <property type="match status" value="1"/>
</dbReference>
<organism evidence="4 5">
    <name type="scientific">Companilactobacillus farciminis</name>
    <dbReference type="NCBI Taxonomy" id="1612"/>
    <lineage>
        <taxon>Bacteria</taxon>
        <taxon>Bacillati</taxon>
        <taxon>Bacillota</taxon>
        <taxon>Bacilli</taxon>
        <taxon>Lactobacillales</taxon>
        <taxon>Lactobacillaceae</taxon>
        <taxon>Companilactobacillus</taxon>
    </lineage>
</organism>
<evidence type="ECO:0000313" key="5">
    <source>
        <dbReference type="Proteomes" id="UP000747013"/>
    </source>
</evidence>
<accession>A0A921L9Z5</accession>
<dbReference type="InterPro" id="IPR010902">
    <property type="entry name" value="NUMOD4"/>
</dbReference>
<gene>
    <name evidence="4" type="ORF">K8V88_07655</name>
</gene>
<dbReference type="GO" id="GO:0016788">
    <property type="term" value="F:hydrolase activity, acting on ester bonds"/>
    <property type="evidence" value="ECO:0007669"/>
    <property type="project" value="InterPro"/>
</dbReference>
<dbReference type="SMART" id="SM00497">
    <property type="entry name" value="IENR1"/>
    <property type="match status" value="1"/>
</dbReference>
<feature type="domain" description="NUMOD4" evidence="1">
    <location>
        <begin position="6"/>
        <end position="56"/>
    </location>
</feature>
<sequence>MENQVELWKALPGVTGIEVSTFGRVRTLDRVTSSETMTRFTKGRILKQQKDNKGYLKTKIPVDGKWITKRVHRLVAQTFISNPDSLPEVNHKDNDRTNNHVDNLEFCTRSYNIKYREKYGKAQNKPVFAINLSTLEVSQFRSQNEAGRKLGVFVSNINIVIKGRQKKSHGYWFVNADDKAVDIINQKLHDIGKTELKI</sequence>
<dbReference type="EMBL" id="DYWC01000177">
    <property type="protein sequence ID" value="HJF87298.1"/>
    <property type="molecule type" value="Genomic_DNA"/>
</dbReference>
<evidence type="ECO:0000259" key="1">
    <source>
        <dbReference type="Pfam" id="PF07463"/>
    </source>
</evidence>
<dbReference type="Pfam" id="PF07463">
    <property type="entry name" value="NUMOD4"/>
    <property type="match status" value="1"/>
</dbReference>
<dbReference type="Gene3D" id="1.10.10.10">
    <property type="entry name" value="Winged helix-like DNA-binding domain superfamily/Winged helix DNA-binding domain"/>
    <property type="match status" value="1"/>
</dbReference>
<dbReference type="Pfam" id="PF13392">
    <property type="entry name" value="HNH_3"/>
    <property type="match status" value="1"/>
</dbReference>
<dbReference type="SUPFAM" id="SSF64496">
    <property type="entry name" value="DNA-binding domain of intron-encoded endonucleases"/>
    <property type="match status" value="1"/>
</dbReference>
<dbReference type="GO" id="GO:0004519">
    <property type="term" value="F:endonuclease activity"/>
    <property type="evidence" value="ECO:0007669"/>
    <property type="project" value="UniProtKB-KW"/>
</dbReference>
<dbReference type="Gene3D" id="3.90.75.20">
    <property type="match status" value="1"/>
</dbReference>
<reference evidence="4" key="2">
    <citation type="submission" date="2021-09" db="EMBL/GenBank/DDBJ databases">
        <authorList>
            <person name="Gilroy R."/>
        </authorList>
    </citation>
    <scope>NUCLEOTIDE SEQUENCE</scope>
    <source>
        <strain evidence="4">7886</strain>
    </source>
</reference>
<comment type="caution">
    <text evidence="4">The sequence shown here is derived from an EMBL/GenBank/DDBJ whole genome shotgun (WGS) entry which is preliminary data.</text>
</comment>
<dbReference type="InterPro" id="IPR036388">
    <property type="entry name" value="WH-like_DNA-bd_sf"/>
</dbReference>
<reference evidence="4" key="1">
    <citation type="journal article" date="2021" name="PeerJ">
        <title>Extensive microbial diversity within the chicken gut microbiome revealed by metagenomics and culture.</title>
        <authorList>
            <person name="Gilroy R."/>
            <person name="Ravi A."/>
            <person name="Getino M."/>
            <person name="Pursley I."/>
            <person name="Horton D.L."/>
            <person name="Alikhan N.F."/>
            <person name="Baker D."/>
            <person name="Gharbi K."/>
            <person name="Hall N."/>
            <person name="Watson M."/>
            <person name="Adriaenssens E.M."/>
            <person name="Foster-Nyarko E."/>
            <person name="Jarju S."/>
            <person name="Secka A."/>
            <person name="Antonio M."/>
            <person name="Oren A."/>
            <person name="Chaudhuri R.R."/>
            <person name="La Ragione R."/>
            <person name="Hildebrand F."/>
            <person name="Pallen M.J."/>
        </authorList>
    </citation>
    <scope>NUCLEOTIDE SEQUENCE</scope>
    <source>
        <strain evidence="4">7886</strain>
    </source>
</reference>
<proteinExistence type="predicted"/>
<dbReference type="Proteomes" id="UP000747013">
    <property type="component" value="Unassembled WGS sequence"/>
</dbReference>
<evidence type="ECO:0000259" key="3">
    <source>
        <dbReference type="Pfam" id="PF22083"/>
    </source>
</evidence>